<evidence type="ECO:0000313" key="3">
    <source>
        <dbReference type="Proteomes" id="UP001499854"/>
    </source>
</evidence>
<proteinExistence type="predicted"/>
<name>A0ABP5DTP9_9ACTN</name>
<sequence length="66" mass="6776">MPTGPATARKIAVTIIGQPVGLMGNSDLSGLAYATRDSPAPELCEGCSAAGKTPPRPDRLLLGRTR</sequence>
<organism evidence="2 3">
    <name type="scientific">Catenulispora subtropica</name>
    <dbReference type="NCBI Taxonomy" id="450798"/>
    <lineage>
        <taxon>Bacteria</taxon>
        <taxon>Bacillati</taxon>
        <taxon>Actinomycetota</taxon>
        <taxon>Actinomycetes</taxon>
        <taxon>Catenulisporales</taxon>
        <taxon>Catenulisporaceae</taxon>
        <taxon>Catenulispora</taxon>
    </lineage>
</organism>
<feature type="region of interest" description="Disordered" evidence="1">
    <location>
        <begin position="44"/>
        <end position="66"/>
    </location>
</feature>
<evidence type="ECO:0000256" key="1">
    <source>
        <dbReference type="SAM" id="MobiDB-lite"/>
    </source>
</evidence>
<comment type="caution">
    <text evidence="2">The sequence shown here is derived from an EMBL/GenBank/DDBJ whole genome shotgun (WGS) entry which is preliminary data.</text>
</comment>
<dbReference type="EMBL" id="BAAAQM010000036">
    <property type="protein sequence ID" value="GAA1986122.1"/>
    <property type="molecule type" value="Genomic_DNA"/>
</dbReference>
<keyword evidence="3" id="KW-1185">Reference proteome</keyword>
<reference evidence="3" key="1">
    <citation type="journal article" date="2019" name="Int. J. Syst. Evol. Microbiol.">
        <title>The Global Catalogue of Microorganisms (GCM) 10K type strain sequencing project: providing services to taxonomists for standard genome sequencing and annotation.</title>
        <authorList>
            <consortium name="The Broad Institute Genomics Platform"/>
            <consortium name="The Broad Institute Genome Sequencing Center for Infectious Disease"/>
            <person name="Wu L."/>
            <person name="Ma J."/>
        </authorList>
    </citation>
    <scope>NUCLEOTIDE SEQUENCE [LARGE SCALE GENOMIC DNA]</scope>
    <source>
        <strain evidence="3">JCM 16013</strain>
    </source>
</reference>
<dbReference type="Proteomes" id="UP001499854">
    <property type="component" value="Unassembled WGS sequence"/>
</dbReference>
<evidence type="ECO:0000313" key="2">
    <source>
        <dbReference type="EMBL" id="GAA1986122.1"/>
    </source>
</evidence>
<accession>A0ABP5DTP9</accession>
<feature type="compositionally biased region" description="Basic and acidic residues" evidence="1">
    <location>
        <begin position="55"/>
        <end position="66"/>
    </location>
</feature>
<protein>
    <submittedName>
        <fullName evidence="2">Uncharacterized protein</fullName>
    </submittedName>
</protein>
<gene>
    <name evidence="2" type="ORF">GCM10009838_55720</name>
</gene>